<accession>A0ACC2MF02</accession>
<dbReference type="EMBL" id="CM056810">
    <property type="protein sequence ID" value="KAJ8644088.1"/>
    <property type="molecule type" value="Genomic_DNA"/>
</dbReference>
<name>A0ACC2MF02_PERAE</name>
<evidence type="ECO:0000313" key="1">
    <source>
        <dbReference type="EMBL" id="KAJ8644088.1"/>
    </source>
</evidence>
<reference evidence="1 2" key="1">
    <citation type="journal article" date="2022" name="Hortic Res">
        <title>A haplotype resolved chromosomal level avocado genome allows analysis of novel avocado genes.</title>
        <authorList>
            <person name="Nath O."/>
            <person name="Fletcher S.J."/>
            <person name="Hayward A."/>
            <person name="Shaw L.M."/>
            <person name="Masouleh A.K."/>
            <person name="Furtado A."/>
            <person name="Henry R.J."/>
            <person name="Mitter N."/>
        </authorList>
    </citation>
    <scope>NUCLEOTIDE SEQUENCE [LARGE SCALE GENOMIC DNA]</scope>
    <source>
        <strain evidence="2">cv. Hass</strain>
    </source>
</reference>
<organism evidence="1 2">
    <name type="scientific">Persea americana</name>
    <name type="common">Avocado</name>
    <dbReference type="NCBI Taxonomy" id="3435"/>
    <lineage>
        <taxon>Eukaryota</taxon>
        <taxon>Viridiplantae</taxon>
        <taxon>Streptophyta</taxon>
        <taxon>Embryophyta</taxon>
        <taxon>Tracheophyta</taxon>
        <taxon>Spermatophyta</taxon>
        <taxon>Magnoliopsida</taxon>
        <taxon>Magnoliidae</taxon>
        <taxon>Laurales</taxon>
        <taxon>Lauraceae</taxon>
        <taxon>Persea</taxon>
    </lineage>
</organism>
<gene>
    <name evidence="1" type="ORF">MRB53_005836</name>
</gene>
<protein>
    <submittedName>
        <fullName evidence="1">Uncharacterized protein</fullName>
    </submittedName>
</protein>
<comment type="caution">
    <text evidence="1">The sequence shown here is derived from an EMBL/GenBank/DDBJ whole genome shotgun (WGS) entry which is preliminary data.</text>
</comment>
<dbReference type="Proteomes" id="UP001234297">
    <property type="component" value="Chromosome 2"/>
</dbReference>
<evidence type="ECO:0000313" key="2">
    <source>
        <dbReference type="Proteomes" id="UP001234297"/>
    </source>
</evidence>
<sequence>MGVMLARYSRTFKCTGPAWFYLHVSCQCSAYAIGVAGWVTGLLLGHQSKGVQYNLHRNIGITLFCLGTLQIFALYLRPKKDHNYRIYWNIYHHSVGYTVIVMSITNVFKGLDILNPKDQWRIAYVVVIIVLGAIALALEFVTWIIVLWRKSHNSTGVSSGSNNIA</sequence>
<proteinExistence type="predicted"/>
<keyword evidence="2" id="KW-1185">Reference proteome</keyword>